<evidence type="ECO:0000259" key="2">
    <source>
        <dbReference type="Pfam" id="PF04453"/>
    </source>
</evidence>
<proteinExistence type="inferred from homology"/>
<reference evidence="4" key="1">
    <citation type="submission" date="2018-06" db="EMBL/GenBank/DDBJ databases">
        <title>Aestuariibacter litoralis strain KCTC 52945T.</title>
        <authorList>
            <person name="Li X."/>
            <person name="Salam N."/>
            <person name="Li J.-L."/>
            <person name="Chen Y.-M."/>
            <person name="Yang Z.-W."/>
            <person name="Zhang L.-Y."/>
            <person name="Han M.-X."/>
            <person name="Xiao M."/>
            <person name="Li W.-J."/>
        </authorList>
    </citation>
    <scope>NUCLEOTIDE SEQUENCE [LARGE SCALE GENOMIC DNA]</scope>
    <source>
        <strain evidence="4">KCTC 52945</strain>
    </source>
</reference>
<keyword evidence="1" id="KW-0998">Cell outer membrane</keyword>
<dbReference type="Pfam" id="PF04453">
    <property type="entry name" value="LptD"/>
    <property type="match status" value="1"/>
</dbReference>
<name>A0A2W2BUR4_9HYPH</name>
<dbReference type="PANTHER" id="PTHR30189">
    <property type="entry name" value="LPS-ASSEMBLY PROTEIN"/>
    <property type="match status" value="1"/>
</dbReference>
<dbReference type="InterPro" id="IPR007543">
    <property type="entry name" value="LptD_C"/>
</dbReference>
<dbReference type="InterPro" id="IPR020889">
    <property type="entry name" value="LipoPS_assembly_LptD"/>
</dbReference>
<evidence type="ECO:0000313" key="4">
    <source>
        <dbReference type="Proteomes" id="UP000248795"/>
    </source>
</evidence>
<dbReference type="PROSITE" id="PS00221">
    <property type="entry name" value="MIP"/>
    <property type="match status" value="1"/>
</dbReference>
<accession>A0A2W2BUR4</accession>
<feature type="domain" description="LptD C-terminal" evidence="2">
    <location>
        <begin position="318"/>
        <end position="705"/>
    </location>
</feature>
<dbReference type="GO" id="GO:0009279">
    <property type="term" value="C:cell outer membrane"/>
    <property type="evidence" value="ECO:0007669"/>
    <property type="project" value="UniProtKB-SubCell"/>
</dbReference>
<evidence type="ECO:0000256" key="1">
    <source>
        <dbReference type="HAMAP-Rule" id="MF_01411"/>
    </source>
</evidence>
<dbReference type="Gene3D" id="2.60.450.10">
    <property type="entry name" value="Lipopolysaccharide (LPS) transport protein A like domain"/>
    <property type="match status" value="1"/>
</dbReference>
<keyword evidence="1" id="KW-0732">Signal</keyword>
<dbReference type="PANTHER" id="PTHR30189:SF1">
    <property type="entry name" value="LPS-ASSEMBLY PROTEIN LPTD"/>
    <property type="match status" value="1"/>
</dbReference>
<organism evidence="3 4">
    <name type="scientific">Aestuariivirga litoralis</name>
    <dbReference type="NCBI Taxonomy" id="2650924"/>
    <lineage>
        <taxon>Bacteria</taxon>
        <taxon>Pseudomonadati</taxon>
        <taxon>Pseudomonadota</taxon>
        <taxon>Alphaproteobacteria</taxon>
        <taxon>Hyphomicrobiales</taxon>
        <taxon>Aestuariivirgaceae</taxon>
        <taxon>Aestuariivirga</taxon>
    </lineage>
</organism>
<dbReference type="GO" id="GO:1990351">
    <property type="term" value="C:transporter complex"/>
    <property type="evidence" value="ECO:0007669"/>
    <property type="project" value="TreeGrafter"/>
</dbReference>
<keyword evidence="1" id="KW-0472">Membrane</keyword>
<dbReference type="GO" id="GO:0043165">
    <property type="term" value="P:Gram-negative-bacterium-type cell outer membrane assembly"/>
    <property type="evidence" value="ECO:0007669"/>
    <property type="project" value="UniProtKB-UniRule"/>
</dbReference>
<dbReference type="GO" id="GO:0015920">
    <property type="term" value="P:lipopolysaccharide transport"/>
    <property type="evidence" value="ECO:0007669"/>
    <property type="project" value="InterPro"/>
</dbReference>
<comment type="caution">
    <text evidence="3">The sequence shown here is derived from an EMBL/GenBank/DDBJ whole genome shotgun (WGS) entry which is preliminary data.</text>
</comment>
<dbReference type="Proteomes" id="UP000248795">
    <property type="component" value="Unassembled WGS sequence"/>
</dbReference>
<comment type="function">
    <text evidence="1">Involved in the assembly of lipopolysaccharide (LPS) at the surface of the outer membrane.</text>
</comment>
<dbReference type="InterPro" id="IPR050218">
    <property type="entry name" value="LptD"/>
</dbReference>
<comment type="caution">
    <text evidence="1">Lacks conserved residue(s) required for the propagation of feature annotation.</text>
</comment>
<dbReference type="AlphaFoldDB" id="A0A2W2BUR4"/>
<protein>
    <recommendedName>
        <fullName evidence="1">LPS-assembly protein LptD</fullName>
    </recommendedName>
</protein>
<comment type="subunit">
    <text evidence="1">Component of the lipopolysaccharide transport and assembly complex.</text>
</comment>
<gene>
    <name evidence="1" type="primary">lptD</name>
    <name evidence="3" type="ORF">DK847_07820</name>
</gene>
<dbReference type="HAMAP" id="MF_01411">
    <property type="entry name" value="LPS_assembly_LptD"/>
    <property type="match status" value="1"/>
</dbReference>
<keyword evidence="4" id="KW-1185">Reference proteome</keyword>
<comment type="subcellular location">
    <subcellularLocation>
        <location evidence="1">Cell outer membrane</location>
    </subcellularLocation>
</comment>
<dbReference type="InterPro" id="IPR022357">
    <property type="entry name" value="MIP_CS"/>
</dbReference>
<sequence length="777" mass="85614">MSCRGQVRKHRFNQRYARVRGLHVCLLGLLAAAGIALSVGSTLAGVNNQPAFVAPEDKPIPKGTRVNVVADTLTYDDKTSIATATGTVQLTYGPYVLTATKVVYDMKKKTFSANGSVVLKEPNGNVMEADSATMKDTFAEGFAEYVRALLTNNVTITAQYARRYENGITIYEHASYTACKTCVTADGTPVWQIAAREAKHDNKNHTIYYKDAQLKFGSVPVFYTPYFEYPDPTVTRRTGFLLPSVNWGNFGFGLTTPYFWAIDRSTDMTFSPMWTTRNGPLGDIEIRKALPAGTMSLQGWGIYEFSKLDTNPHDSAWRGAARTQADFRINDKWTWGWDGTLTSDKQFMSDYSIDPRNMLASFVQATGLDDRNYTKAQVIGWRSLVQGEQQGDMPVATPFITGDYVLPEDVLGGEFSYGFNYYTLERQNAIDTYYYGNNNNPKDPSNDKNQLDLNLGTNQTHMMAYADWRRQLISQSGLLVTPFAAVRGDGFYSENVPTASADSEADFSVLPTAGIDTRMPFVTSIGSFESVLTPVVQMIASTSEPDQRDNGNEDAITLNFDTSNLFLSDRFTGYDRWEGGVRANAGVEYTLLAPSGGFVRASVGESFHIAGENSYLVGSGLDGTASDMVGAIALQFNPAVTLGYQARWEEDFSRINVQEASLGLNLGKFAGSVSYADISAAANYGRPDDEEQIWGSGRYMLSDVWSVFGSARYNLQSDKWMGESLGVTYDCDCMKVDVTYSMSHTDQFGVSDNGTEYRLDVSVELRTIGTLAGGFVL</sequence>
<comment type="similarity">
    <text evidence="1">Belongs to the LptD family.</text>
</comment>
<evidence type="ECO:0000313" key="3">
    <source>
        <dbReference type="EMBL" id="PZF77226.1"/>
    </source>
</evidence>
<dbReference type="EMBL" id="QKVK01000003">
    <property type="protein sequence ID" value="PZF77226.1"/>
    <property type="molecule type" value="Genomic_DNA"/>
</dbReference>